<dbReference type="Proteomes" id="UP000248827">
    <property type="component" value="Unassembled WGS sequence"/>
</dbReference>
<proteinExistence type="predicted"/>
<organism evidence="1 2">
    <name type="scientific">Paenibacillus pabuli</name>
    <dbReference type="NCBI Taxonomy" id="1472"/>
    <lineage>
        <taxon>Bacteria</taxon>
        <taxon>Bacillati</taxon>
        <taxon>Bacillota</taxon>
        <taxon>Bacilli</taxon>
        <taxon>Bacillales</taxon>
        <taxon>Paenibacillaceae</taxon>
        <taxon>Paenibacillus</taxon>
    </lineage>
</organism>
<gene>
    <name evidence="1" type="ORF">DET54_108251</name>
</gene>
<keyword evidence="2" id="KW-1185">Reference proteome</keyword>
<evidence type="ECO:0000313" key="2">
    <source>
        <dbReference type="Proteomes" id="UP000248827"/>
    </source>
</evidence>
<comment type="caution">
    <text evidence="1">The sequence shown here is derived from an EMBL/GenBank/DDBJ whole genome shotgun (WGS) entry which is preliminary data.</text>
</comment>
<protein>
    <submittedName>
        <fullName evidence="1">Uncharacterized protein</fullName>
    </submittedName>
</protein>
<evidence type="ECO:0000313" key="1">
    <source>
        <dbReference type="EMBL" id="RAI94451.1"/>
    </source>
</evidence>
<name>A0ABX9BIT9_9BACL</name>
<reference evidence="1 2" key="1">
    <citation type="submission" date="2018-06" db="EMBL/GenBank/DDBJ databases">
        <title>Freshwater and sediment microbial communities from various areas in North America, analyzing microbe dynamics in response to fracking.</title>
        <authorList>
            <person name="Lamendella R."/>
        </authorList>
    </citation>
    <scope>NUCLEOTIDE SEQUENCE [LARGE SCALE GENOMIC DNA]</scope>
    <source>
        <strain evidence="1 2">NG-13</strain>
    </source>
</reference>
<dbReference type="RefSeq" id="WP_090994521.1">
    <property type="nucleotide sequence ID" value="NZ_QLLI01000008.1"/>
</dbReference>
<accession>A0ABX9BIT9</accession>
<sequence length="195" mass="21867">MKMQNRFVKAIQNNLAYDEGFHTEIPLTKNDSIVDKIISLLDVKKFMKFNQLDLTNITKHIYRGARYYAVLIPVLNRNTEAFVSVLVSNSDEDSIKTQLFTMDYSSNLELRYEDLNGNLEVTGTFNNEYELIQYERASNGDVTTLDLADCLLKEWGNLPWYIQAACGGSCATCFGVVVPACVVCAGCLVGFGINC</sequence>
<dbReference type="EMBL" id="QLLI01000008">
    <property type="protein sequence ID" value="RAI94451.1"/>
    <property type="molecule type" value="Genomic_DNA"/>
</dbReference>